<evidence type="ECO:0000313" key="9">
    <source>
        <dbReference type="EMBL" id="MBP0440881.1"/>
    </source>
</evidence>
<reference evidence="9" key="1">
    <citation type="submission" date="2021-03" db="EMBL/GenBank/DDBJ databases">
        <title>Genome sequencing and assembly of Tianweitania sediminis.</title>
        <authorList>
            <person name="Chhetri G."/>
        </authorList>
    </citation>
    <scope>NUCLEOTIDE SEQUENCE</scope>
    <source>
        <strain evidence="9">Z8</strain>
    </source>
</reference>
<feature type="transmembrane region" description="Helical" evidence="8">
    <location>
        <begin position="111"/>
        <end position="134"/>
    </location>
</feature>
<feature type="transmembrane region" description="Helical" evidence="8">
    <location>
        <begin position="350"/>
        <end position="383"/>
    </location>
</feature>
<accession>A0A8J7R4W4</accession>
<evidence type="ECO:0000256" key="8">
    <source>
        <dbReference type="SAM" id="Phobius"/>
    </source>
</evidence>
<dbReference type="GO" id="GO:0016758">
    <property type="term" value="F:hexosyltransferase activity"/>
    <property type="evidence" value="ECO:0007669"/>
    <property type="project" value="InterPro"/>
</dbReference>
<proteinExistence type="inferred from homology"/>
<keyword evidence="3" id="KW-0808">Transferase</keyword>
<comment type="similarity">
    <text evidence="7">Belongs to the glycosyltransferase 87 family.</text>
</comment>
<dbReference type="EMBL" id="JAGIYY010000009">
    <property type="protein sequence ID" value="MBP0440881.1"/>
    <property type="molecule type" value="Genomic_DNA"/>
</dbReference>
<keyword evidence="5 8" id="KW-1133">Transmembrane helix</keyword>
<organism evidence="9 10">
    <name type="scientific">Tianweitania sediminis</name>
    <dbReference type="NCBI Taxonomy" id="1502156"/>
    <lineage>
        <taxon>Bacteria</taxon>
        <taxon>Pseudomonadati</taxon>
        <taxon>Pseudomonadota</taxon>
        <taxon>Alphaproteobacteria</taxon>
        <taxon>Hyphomicrobiales</taxon>
        <taxon>Phyllobacteriaceae</taxon>
        <taxon>Tianweitania</taxon>
    </lineage>
</organism>
<dbReference type="InterPro" id="IPR018584">
    <property type="entry name" value="GT87"/>
</dbReference>
<dbReference type="Pfam" id="PF09594">
    <property type="entry name" value="GT87"/>
    <property type="match status" value="1"/>
</dbReference>
<name>A0A8J7R4W4_9HYPH</name>
<gene>
    <name evidence="9" type="ORF">J5Y06_19725</name>
</gene>
<dbReference type="AlphaFoldDB" id="A0A8J7R4W4"/>
<dbReference type="GO" id="GO:0005886">
    <property type="term" value="C:plasma membrane"/>
    <property type="evidence" value="ECO:0007669"/>
    <property type="project" value="UniProtKB-SubCell"/>
</dbReference>
<feature type="transmembrane region" description="Helical" evidence="8">
    <location>
        <begin position="312"/>
        <end position="338"/>
    </location>
</feature>
<evidence type="ECO:0000256" key="1">
    <source>
        <dbReference type="ARBA" id="ARBA00004651"/>
    </source>
</evidence>
<evidence type="ECO:0000256" key="2">
    <source>
        <dbReference type="ARBA" id="ARBA00022475"/>
    </source>
</evidence>
<feature type="transmembrane region" description="Helical" evidence="8">
    <location>
        <begin position="280"/>
        <end position="300"/>
    </location>
</feature>
<feature type="transmembrane region" description="Helical" evidence="8">
    <location>
        <begin position="199"/>
        <end position="216"/>
    </location>
</feature>
<keyword evidence="10" id="KW-1185">Reference proteome</keyword>
<feature type="transmembrane region" description="Helical" evidence="8">
    <location>
        <begin position="23"/>
        <end position="46"/>
    </location>
</feature>
<evidence type="ECO:0000256" key="5">
    <source>
        <dbReference type="ARBA" id="ARBA00022989"/>
    </source>
</evidence>
<evidence type="ECO:0000313" key="10">
    <source>
        <dbReference type="Proteomes" id="UP000666240"/>
    </source>
</evidence>
<dbReference type="RefSeq" id="WP_209336902.1">
    <property type="nucleotide sequence ID" value="NZ_JAGIYY010000009.1"/>
</dbReference>
<evidence type="ECO:0000256" key="4">
    <source>
        <dbReference type="ARBA" id="ARBA00022692"/>
    </source>
</evidence>
<keyword evidence="2" id="KW-1003">Cell membrane</keyword>
<evidence type="ECO:0000256" key="7">
    <source>
        <dbReference type="ARBA" id="ARBA00024033"/>
    </source>
</evidence>
<keyword evidence="4 8" id="KW-0812">Transmembrane</keyword>
<feature type="transmembrane region" description="Helical" evidence="8">
    <location>
        <begin position="58"/>
        <end position="76"/>
    </location>
</feature>
<feature type="transmembrane region" description="Helical" evidence="8">
    <location>
        <begin position="146"/>
        <end position="179"/>
    </location>
</feature>
<evidence type="ECO:0000256" key="3">
    <source>
        <dbReference type="ARBA" id="ARBA00022679"/>
    </source>
</evidence>
<feature type="transmembrane region" description="Helical" evidence="8">
    <location>
        <begin position="223"/>
        <end position="246"/>
    </location>
</feature>
<evidence type="ECO:0000256" key="6">
    <source>
        <dbReference type="ARBA" id="ARBA00023136"/>
    </source>
</evidence>
<sequence length="391" mass="41091">MSTNPVPLPCLQSGSPGWLLPRLLFGVVVAYAALLGTTFFNGHWLIGADGQARATDFIAFWAAGKLVLQGNASLAYDWHVHKSAATAASGATFSGFFSWQYPPTLLLLTPMFALVPYATALLGWMVLTGAAFAITIKSIVQSRLALLAAVAWPAVFWNVVVGQTGFLTAALLGGGTLFLPRHPLLAGILFGLLTYKPQFGLLIPIALVAGGCWRAVGSAMATAILLAAVTTGAFGIEIWSAFWAGIRSINSTLLLEGGAGFAEMQSFYAFLRAAGSGKEVAITAHVVLVAVLATGLVTIWRSRCSFDIKAAALTVSTVLASPYAFIYDLVALVVPLAFLARTGFSRREYLVIAVAGILVGWGPSHVLPTGLISGLLVLALTVARLKQQIRG</sequence>
<dbReference type="Proteomes" id="UP000666240">
    <property type="component" value="Unassembled WGS sequence"/>
</dbReference>
<comment type="caution">
    <text evidence="9">The sequence shown here is derived from an EMBL/GenBank/DDBJ whole genome shotgun (WGS) entry which is preliminary data.</text>
</comment>
<comment type="subcellular location">
    <subcellularLocation>
        <location evidence="1">Cell membrane</location>
        <topology evidence="1">Multi-pass membrane protein</topology>
    </subcellularLocation>
</comment>
<protein>
    <submittedName>
        <fullName evidence="9">DUF2029 domain-containing protein</fullName>
    </submittedName>
</protein>
<keyword evidence="6 8" id="KW-0472">Membrane</keyword>